<evidence type="ECO:0000313" key="1">
    <source>
        <dbReference type="EMBL" id="KAI9557448.1"/>
    </source>
</evidence>
<reference evidence="1 2" key="1">
    <citation type="submission" date="2022-05" db="EMBL/GenBank/DDBJ databases">
        <title>A multi-omics perspective on studying reproductive biology in Daphnia sinensis.</title>
        <authorList>
            <person name="Jia J."/>
        </authorList>
    </citation>
    <scope>NUCLEOTIDE SEQUENCE [LARGE SCALE GENOMIC DNA]</scope>
    <source>
        <strain evidence="1 2">WSL</strain>
    </source>
</reference>
<accession>A0AAD5LGW5</accession>
<proteinExistence type="predicted"/>
<name>A0AAD5LGW5_9CRUS</name>
<protein>
    <submittedName>
        <fullName evidence="1">Uncharacterized protein</fullName>
    </submittedName>
</protein>
<organism evidence="1 2">
    <name type="scientific">Daphnia sinensis</name>
    <dbReference type="NCBI Taxonomy" id="1820382"/>
    <lineage>
        <taxon>Eukaryota</taxon>
        <taxon>Metazoa</taxon>
        <taxon>Ecdysozoa</taxon>
        <taxon>Arthropoda</taxon>
        <taxon>Crustacea</taxon>
        <taxon>Branchiopoda</taxon>
        <taxon>Diplostraca</taxon>
        <taxon>Cladocera</taxon>
        <taxon>Anomopoda</taxon>
        <taxon>Daphniidae</taxon>
        <taxon>Daphnia</taxon>
        <taxon>Daphnia similis group</taxon>
    </lineage>
</organism>
<sequence length="75" mass="8500">MECCELMTTGVRLSIAKISVIRPVKLTLFPQMVYACQKEIIGHDSGLRMLIMADVFTLFWKSVGTKHHSILFVCL</sequence>
<comment type="caution">
    <text evidence="1">The sequence shown here is derived from an EMBL/GenBank/DDBJ whole genome shotgun (WGS) entry which is preliminary data.</text>
</comment>
<gene>
    <name evidence="1" type="ORF">GHT06_017276</name>
</gene>
<dbReference type="AlphaFoldDB" id="A0AAD5LGW5"/>
<dbReference type="EMBL" id="WJBH02000006">
    <property type="protein sequence ID" value="KAI9557448.1"/>
    <property type="molecule type" value="Genomic_DNA"/>
</dbReference>
<dbReference type="Proteomes" id="UP000820818">
    <property type="component" value="Linkage Group LG6"/>
</dbReference>
<evidence type="ECO:0000313" key="2">
    <source>
        <dbReference type="Proteomes" id="UP000820818"/>
    </source>
</evidence>
<keyword evidence="2" id="KW-1185">Reference proteome</keyword>